<dbReference type="GO" id="GO:0006935">
    <property type="term" value="P:chemotaxis"/>
    <property type="evidence" value="ECO:0007669"/>
    <property type="project" value="UniProtKB-KW"/>
</dbReference>
<dbReference type="Pfam" id="PF04509">
    <property type="entry name" value="CheC"/>
    <property type="match status" value="2"/>
</dbReference>
<dbReference type="EMBL" id="DWYA01000048">
    <property type="protein sequence ID" value="HJB39733.1"/>
    <property type="molecule type" value="Genomic_DNA"/>
</dbReference>
<dbReference type="PANTHER" id="PTHR43693">
    <property type="entry name" value="PROTEIN PHOSPHATASE CHEZ"/>
    <property type="match status" value="1"/>
</dbReference>
<dbReference type="PANTHER" id="PTHR43693:SF1">
    <property type="entry name" value="PROTEIN PHOSPHATASE CHEZ"/>
    <property type="match status" value="1"/>
</dbReference>
<evidence type="ECO:0000313" key="4">
    <source>
        <dbReference type="EMBL" id="HJB39733.1"/>
    </source>
</evidence>
<name>A0A9D2M2I8_9FIRM</name>
<gene>
    <name evidence="4" type="ORF">H9943_04970</name>
</gene>
<dbReference type="InterPro" id="IPR050992">
    <property type="entry name" value="CheZ_family_phosphatases"/>
</dbReference>
<organism evidence="4 5">
    <name type="scientific">Candidatus Ruthenibacterium avium</name>
    <dbReference type="NCBI Taxonomy" id="2838751"/>
    <lineage>
        <taxon>Bacteria</taxon>
        <taxon>Bacillati</taxon>
        <taxon>Bacillota</taxon>
        <taxon>Clostridia</taxon>
        <taxon>Eubacteriales</taxon>
        <taxon>Oscillospiraceae</taxon>
        <taxon>Ruthenibacterium</taxon>
    </lineage>
</organism>
<reference evidence="4" key="2">
    <citation type="submission" date="2021-04" db="EMBL/GenBank/DDBJ databases">
        <authorList>
            <person name="Gilroy R."/>
        </authorList>
    </citation>
    <scope>NUCLEOTIDE SEQUENCE</scope>
    <source>
        <strain evidence="4">ChiBcec8-14828</strain>
    </source>
</reference>
<keyword evidence="1" id="KW-0145">Chemotaxis</keyword>
<dbReference type="AlphaFoldDB" id="A0A9D2M2I8"/>
<dbReference type="CDD" id="cd17909">
    <property type="entry name" value="CheC_ClassI"/>
    <property type="match status" value="1"/>
</dbReference>
<evidence type="ECO:0000259" key="3">
    <source>
        <dbReference type="Pfam" id="PF04509"/>
    </source>
</evidence>
<dbReference type="GO" id="GO:0016787">
    <property type="term" value="F:hydrolase activity"/>
    <property type="evidence" value="ECO:0007669"/>
    <property type="project" value="UniProtKB-KW"/>
</dbReference>
<dbReference type="Gene3D" id="3.40.1550.10">
    <property type="entry name" value="CheC-like"/>
    <property type="match status" value="1"/>
</dbReference>
<protein>
    <submittedName>
        <fullName evidence="4">Chemotaxis protein CheC</fullName>
    </submittedName>
</protein>
<evidence type="ECO:0000256" key="2">
    <source>
        <dbReference type="ARBA" id="ARBA00022801"/>
    </source>
</evidence>
<reference evidence="4" key="1">
    <citation type="journal article" date="2021" name="PeerJ">
        <title>Extensive microbial diversity within the chicken gut microbiome revealed by metagenomics and culture.</title>
        <authorList>
            <person name="Gilroy R."/>
            <person name="Ravi A."/>
            <person name="Getino M."/>
            <person name="Pursley I."/>
            <person name="Horton D.L."/>
            <person name="Alikhan N.F."/>
            <person name="Baker D."/>
            <person name="Gharbi K."/>
            <person name="Hall N."/>
            <person name="Watson M."/>
            <person name="Adriaenssens E.M."/>
            <person name="Foster-Nyarko E."/>
            <person name="Jarju S."/>
            <person name="Secka A."/>
            <person name="Antonio M."/>
            <person name="Oren A."/>
            <person name="Chaudhuri R.R."/>
            <person name="La Ragione R."/>
            <person name="Hildebrand F."/>
            <person name="Pallen M.J."/>
        </authorList>
    </citation>
    <scope>NUCLEOTIDE SEQUENCE</scope>
    <source>
        <strain evidence="4">ChiBcec8-14828</strain>
    </source>
</reference>
<accession>A0A9D2M2I8</accession>
<dbReference type="InterPro" id="IPR028976">
    <property type="entry name" value="CheC-like_sf"/>
</dbReference>
<keyword evidence="2" id="KW-0378">Hydrolase</keyword>
<evidence type="ECO:0000256" key="1">
    <source>
        <dbReference type="ARBA" id="ARBA00022500"/>
    </source>
</evidence>
<feature type="domain" description="CheC-like protein" evidence="3">
    <location>
        <begin position="109"/>
        <end position="144"/>
    </location>
</feature>
<comment type="caution">
    <text evidence="4">The sequence shown here is derived from an EMBL/GenBank/DDBJ whole genome shotgun (WGS) entry which is preliminary data.</text>
</comment>
<dbReference type="Proteomes" id="UP000824209">
    <property type="component" value="Unassembled WGS sequence"/>
</dbReference>
<dbReference type="SUPFAM" id="SSF103039">
    <property type="entry name" value="CheC-like"/>
    <property type="match status" value="1"/>
</dbReference>
<sequence length="205" mass="22060">MEKYEDLDEMQLDALREIGNIGSGNAATALSEMLNRQVDITVPKIGILDYSDVAESLGGPEQLMVALMFQLHGDVTGMIMFLLKKDFAHLILQELMGIPFPENAELDEMSSSAIQEVGNIMAGSFANAIGEMTGLTIDITVPDLCIDMAGAVLSAPAIYYANISDKIICIEDEMSNGTTDAGTHVLMVPEVDSLEKIMESLGLVL</sequence>
<evidence type="ECO:0000313" key="5">
    <source>
        <dbReference type="Proteomes" id="UP000824209"/>
    </source>
</evidence>
<proteinExistence type="predicted"/>
<feature type="domain" description="CheC-like protein" evidence="3">
    <location>
        <begin position="10"/>
        <end position="46"/>
    </location>
</feature>
<dbReference type="InterPro" id="IPR007597">
    <property type="entry name" value="CheC"/>
</dbReference>